<dbReference type="InterPro" id="IPR000052">
    <property type="entry name" value="Pltvir_coat"/>
</dbReference>
<dbReference type="Pfam" id="PF00286">
    <property type="entry name" value="Flexi_CP"/>
    <property type="match status" value="1"/>
</dbReference>
<dbReference type="PRINTS" id="PR00232">
    <property type="entry name" value="POTXCARLCOAT"/>
</dbReference>
<dbReference type="GO" id="GO:0005198">
    <property type="term" value="F:structural molecule activity"/>
    <property type="evidence" value="ECO:0007669"/>
    <property type="project" value="InterPro"/>
</dbReference>
<reference evidence="2" key="1">
    <citation type="submission" date="2013-07" db="EMBL/GenBank/DDBJ databases">
        <title>Genomic characterization of AAV1 and evidence of other flexiviruses in Oklahoma Tallgrass Prairie Preserve revealed by sequence analysis and genomic organization.</title>
        <authorList>
            <person name="Dutta M."/>
            <person name="Sokhandan Bashir N."/>
            <person name="Melcher U."/>
        </authorList>
    </citation>
    <scope>NUCLEOTIDE SEQUENCE</scope>
    <source>
        <strain evidence="2">05TGP00153J</strain>
    </source>
</reference>
<name>V5V3C4_9VIRU</name>
<feature type="domain" description="Potexviruses and carlaviruses coat protein" evidence="1">
    <location>
        <begin position="35"/>
        <end position="50"/>
    </location>
</feature>
<dbReference type="PROSITE" id="PS00418">
    <property type="entry name" value="POTEX_CARLAVIRUS_COAT"/>
    <property type="match status" value="1"/>
</dbReference>
<accession>V5V3C4</accession>
<sequence length="109" mass="11933">RQFCRFYAKFVWNYRLKADTPPGSWAAMGFTHDTRFAAFDFFDGVLSPASLDPPEGILPAPTEREIAAHHTGKSFATTKASHSGHLSLSAEVLRGRLPSADVQARLLGS</sequence>
<dbReference type="GO" id="GO:0019028">
    <property type="term" value="C:viral capsid"/>
    <property type="evidence" value="ECO:0007669"/>
    <property type="project" value="UniProtKB-KW"/>
</dbReference>
<proteinExistence type="predicted"/>
<feature type="non-terminal residue" evidence="2">
    <location>
        <position position="1"/>
    </location>
</feature>
<protein>
    <submittedName>
        <fullName evidence="2">Putative coat protein</fullName>
    </submittedName>
</protein>
<keyword evidence="2" id="KW-0167">Capsid protein</keyword>
<evidence type="ECO:0000259" key="1">
    <source>
        <dbReference type="PROSITE" id="PS00418"/>
    </source>
</evidence>
<organism evidence="2">
    <name type="scientific">Salvia virus</name>
    <dbReference type="NCBI Taxonomy" id="1417309"/>
    <lineage>
        <taxon>Viruses</taxon>
    </lineage>
</organism>
<dbReference type="EMBL" id="KF421937">
    <property type="protein sequence ID" value="AHB87072.1"/>
    <property type="molecule type" value="Genomic_RNA"/>
</dbReference>
<keyword evidence="2" id="KW-0946">Virion</keyword>
<evidence type="ECO:0000313" key="2">
    <source>
        <dbReference type="EMBL" id="AHB87072.1"/>
    </source>
</evidence>